<dbReference type="Proteomes" id="UP001056681">
    <property type="component" value="Chromosome"/>
</dbReference>
<dbReference type="Gene3D" id="2.80.10.50">
    <property type="match status" value="2"/>
</dbReference>
<dbReference type="NCBIfam" id="TIGR02608">
    <property type="entry name" value="delta_60_rpt"/>
    <property type="match status" value="4"/>
</dbReference>
<organism evidence="1 2">
    <name type="scientific">Luteibacter flocculans</name>
    <dbReference type="NCBI Taxonomy" id="2780091"/>
    <lineage>
        <taxon>Bacteria</taxon>
        <taxon>Pseudomonadati</taxon>
        <taxon>Pseudomonadota</taxon>
        <taxon>Gammaproteobacteria</taxon>
        <taxon>Lysobacterales</taxon>
        <taxon>Rhodanobacteraceae</taxon>
        <taxon>Luteibacter</taxon>
    </lineage>
</organism>
<evidence type="ECO:0000313" key="1">
    <source>
        <dbReference type="EMBL" id="URL59064.1"/>
    </source>
</evidence>
<evidence type="ECO:0008006" key="3">
    <source>
        <dbReference type="Google" id="ProtNLM"/>
    </source>
</evidence>
<dbReference type="RefSeq" id="WP_250339708.1">
    <property type="nucleotide sequence ID" value="NZ_CP063231.1"/>
</dbReference>
<evidence type="ECO:0000313" key="2">
    <source>
        <dbReference type="Proteomes" id="UP001056681"/>
    </source>
</evidence>
<name>A0ABY4T845_9GAMM</name>
<dbReference type="EMBL" id="CP063231">
    <property type="protein sequence ID" value="URL59064.1"/>
    <property type="molecule type" value="Genomic_DNA"/>
</dbReference>
<reference evidence="1" key="1">
    <citation type="submission" date="2020-10" db="EMBL/GenBank/DDBJ databases">
        <title>Whole-genome sequence of Luteibacter sp. EIF3.</title>
        <authorList>
            <person name="Friedrich I."/>
            <person name="Hertel R."/>
            <person name="Daniel R."/>
        </authorList>
    </citation>
    <scope>NUCLEOTIDE SEQUENCE</scope>
    <source>
        <strain evidence="1">EIF3</strain>
    </source>
</reference>
<protein>
    <recommendedName>
        <fullName evidence="3">Delta-60 repeat protein</fullName>
    </recommendedName>
</protein>
<keyword evidence="2" id="KW-1185">Reference proteome</keyword>
<accession>A0ABY4T845</accession>
<sequence>MMERQEKVPATQAGKTAPGDTEYEFLLPFPQPMTRPHMAVPSDEWIYLANVESGMDVSTLFVARTARNGDVDTSFGRGGWIAEFVEIRFGEPIGLWLREGGGVLAAVKDSNNSRFEVALICFTEAGELDSTFGDGGKIIHRIEIPGSPSESTSCKAASDVTGDEQAAGSGTALAVADDGTFYCLLGSAFGPFYALMRLQSDGRLDTRFNGTGYVTDGEWAYRQWGATSIVVGSDARVTVLGEFYDVTAVPVRRLVAWRFNQDGSIDRSFGDDGYAFFDADAADVAPENLYQMSFDHAASLPDGGVAVCGALTTVSGTTYQEFGLLACLDASGKPLDTFNRGKFLLYGVVGAYQASFRGGIAVQDDGKIVAGGGVSDSPVTDSELLAARFQPSGSRDLTFGDGGARRFKGEDAQINYMRHMLIDSKGKILVAAIGGPNNSGSSMWSFVFQLTGG</sequence>
<proteinExistence type="predicted"/>
<gene>
    <name evidence="1" type="ORF">IM816_02795</name>
</gene>
<dbReference type="InterPro" id="IPR013431">
    <property type="entry name" value="Delta_60_rpt"/>
</dbReference>
<dbReference type="Pfam" id="PF17164">
    <property type="entry name" value="DUF5122"/>
    <property type="match status" value="2"/>
</dbReference>